<accession>A0ABR2T8G2</accession>
<name>A0ABR2T8G2_9ROSI</name>
<proteinExistence type="predicted"/>
<evidence type="ECO:0000256" key="1">
    <source>
        <dbReference type="SAM" id="MobiDB-lite"/>
    </source>
</evidence>
<keyword evidence="3" id="KW-1185">Reference proteome</keyword>
<dbReference type="EMBL" id="JBBPBN010000007">
    <property type="protein sequence ID" value="KAK9033590.1"/>
    <property type="molecule type" value="Genomic_DNA"/>
</dbReference>
<protein>
    <submittedName>
        <fullName evidence="2">Uncharacterized protein</fullName>
    </submittedName>
</protein>
<organism evidence="2 3">
    <name type="scientific">Hibiscus sabdariffa</name>
    <name type="common">roselle</name>
    <dbReference type="NCBI Taxonomy" id="183260"/>
    <lineage>
        <taxon>Eukaryota</taxon>
        <taxon>Viridiplantae</taxon>
        <taxon>Streptophyta</taxon>
        <taxon>Embryophyta</taxon>
        <taxon>Tracheophyta</taxon>
        <taxon>Spermatophyta</taxon>
        <taxon>Magnoliopsida</taxon>
        <taxon>eudicotyledons</taxon>
        <taxon>Gunneridae</taxon>
        <taxon>Pentapetalae</taxon>
        <taxon>rosids</taxon>
        <taxon>malvids</taxon>
        <taxon>Malvales</taxon>
        <taxon>Malvaceae</taxon>
        <taxon>Malvoideae</taxon>
        <taxon>Hibiscus</taxon>
    </lineage>
</organism>
<feature type="compositionally biased region" description="Basic and acidic residues" evidence="1">
    <location>
        <begin position="18"/>
        <end position="27"/>
    </location>
</feature>
<evidence type="ECO:0000313" key="3">
    <source>
        <dbReference type="Proteomes" id="UP001396334"/>
    </source>
</evidence>
<sequence length="94" mass="10372">MSVTGENVNLTLSSSTESPKEPEKIEETPTSGTKRRKGKNHVEASPTEGGVGKRKKKPLLLGIILNQLPVKKNVLNAFIVLQRYHVQLPMEPMP</sequence>
<feature type="compositionally biased region" description="Polar residues" evidence="1">
    <location>
        <begin position="1"/>
        <end position="12"/>
    </location>
</feature>
<reference evidence="2 3" key="1">
    <citation type="journal article" date="2024" name="G3 (Bethesda)">
        <title>Genome assembly of Hibiscus sabdariffa L. provides insights into metabolisms of medicinal natural products.</title>
        <authorList>
            <person name="Kim T."/>
        </authorList>
    </citation>
    <scope>NUCLEOTIDE SEQUENCE [LARGE SCALE GENOMIC DNA]</scope>
    <source>
        <strain evidence="2">TK-2024</strain>
        <tissue evidence="2">Old leaves</tissue>
    </source>
</reference>
<feature type="region of interest" description="Disordered" evidence="1">
    <location>
        <begin position="1"/>
        <end position="56"/>
    </location>
</feature>
<evidence type="ECO:0000313" key="2">
    <source>
        <dbReference type="EMBL" id="KAK9033590.1"/>
    </source>
</evidence>
<comment type="caution">
    <text evidence="2">The sequence shown here is derived from an EMBL/GenBank/DDBJ whole genome shotgun (WGS) entry which is preliminary data.</text>
</comment>
<gene>
    <name evidence="2" type="ORF">V6N11_049777</name>
</gene>
<dbReference type="Proteomes" id="UP001396334">
    <property type="component" value="Unassembled WGS sequence"/>
</dbReference>